<dbReference type="EMBL" id="UINC01062059">
    <property type="protein sequence ID" value="SVB88294.1"/>
    <property type="molecule type" value="Genomic_DNA"/>
</dbReference>
<feature type="region of interest" description="Disordered" evidence="1">
    <location>
        <begin position="86"/>
        <end position="109"/>
    </location>
</feature>
<sequence>MEKITDKQVKKVEVIYDCSEFSSDTYTVEGYSATFCAERWDDNRYLARYDRFSEAVSDMLQHLSVEDCDLIKDLICGQNEDYELLEGEGSSEEYGSSDDDESFEQLREKLDDEGEDLNDAWLDEHGKAIEAVSQILSPYAKKLDIEFIEGNSEVIEGYDNLMEFAKSNQ</sequence>
<evidence type="ECO:0000313" key="2">
    <source>
        <dbReference type="EMBL" id="SVB88294.1"/>
    </source>
</evidence>
<name>A0A382HLP9_9ZZZZ</name>
<reference evidence="2" key="1">
    <citation type="submission" date="2018-05" db="EMBL/GenBank/DDBJ databases">
        <authorList>
            <person name="Lanie J.A."/>
            <person name="Ng W.-L."/>
            <person name="Kazmierczak K.M."/>
            <person name="Andrzejewski T.M."/>
            <person name="Davidsen T.M."/>
            <person name="Wayne K.J."/>
            <person name="Tettelin H."/>
            <person name="Glass J.I."/>
            <person name="Rusch D."/>
            <person name="Podicherti R."/>
            <person name="Tsui H.-C.T."/>
            <person name="Winkler M.E."/>
        </authorList>
    </citation>
    <scope>NUCLEOTIDE SEQUENCE</scope>
</reference>
<feature type="compositionally biased region" description="Acidic residues" evidence="1">
    <location>
        <begin position="86"/>
        <end position="103"/>
    </location>
</feature>
<gene>
    <name evidence="2" type="ORF">METZ01_LOCUS241148</name>
</gene>
<proteinExistence type="predicted"/>
<organism evidence="2">
    <name type="scientific">marine metagenome</name>
    <dbReference type="NCBI Taxonomy" id="408172"/>
    <lineage>
        <taxon>unclassified sequences</taxon>
        <taxon>metagenomes</taxon>
        <taxon>ecological metagenomes</taxon>
    </lineage>
</organism>
<dbReference type="AlphaFoldDB" id="A0A382HLP9"/>
<evidence type="ECO:0000256" key="1">
    <source>
        <dbReference type="SAM" id="MobiDB-lite"/>
    </source>
</evidence>
<protein>
    <submittedName>
        <fullName evidence="2">Uncharacterized protein</fullName>
    </submittedName>
</protein>
<accession>A0A382HLP9</accession>